<organism evidence="2 3">
    <name type="scientific">Ameca splendens</name>
    <dbReference type="NCBI Taxonomy" id="208324"/>
    <lineage>
        <taxon>Eukaryota</taxon>
        <taxon>Metazoa</taxon>
        <taxon>Chordata</taxon>
        <taxon>Craniata</taxon>
        <taxon>Vertebrata</taxon>
        <taxon>Euteleostomi</taxon>
        <taxon>Actinopterygii</taxon>
        <taxon>Neopterygii</taxon>
        <taxon>Teleostei</taxon>
        <taxon>Neoteleostei</taxon>
        <taxon>Acanthomorphata</taxon>
        <taxon>Ovalentaria</taxon>
        <taxon>Atherinomorphae</taxon>
        <taxon>Cyprinodontiformes</taxon>
        <taxon>Goodeidae</taxon>
        <taxon>Ameca</taxon>
    </lineage>
</organism>
<gene>
    <name evidence="2" type="ORF">AMECASPLE_031948</name>
</gene>
<feature type="non-terminal residue" evidence="2">
    <location>
        <position position="109"/>
    </location>
</feature>
<reference evidence="2 3" key="1">
    <citation type="submission" date="2021-06" db="EMBL/GenBank/DDBJ databases">
        <authorList>
            <person name="Palmer J.M."/>
        </authorList>
    </citation>
    <scope>NUCLEOTIDE SEQUENCE [LARGE SCALE GENOMIC DNA]</scope>
    <source>
        <strain evidence="2 3">AS_MEX2019</strain>
        <tissue evidence="2">Muscle</tissue>
    </source>
</reference>
<evidence type="ECO:0008006" key="4">
    <source>
        <dbReference type="Google" id="ProtNLM"/>
    </source>
</evidence>
<dbReference type="Gene3D" id="2.60.40.10">
    <property type="entry name" value="Immunoglobulins"/>
    <property type="match status" value="1"/>
</dbReference>
<keyword evidence="3" id="KW-1185">Reference proteome</keyword>
<protein>
    <recommendedName>
        <fullName evidence="4">Fibronectin type-III domain-containing protein</fullName>
    </recommendedName>
</protein>
<dbReference type="InterPro" id="IPR013783">
    <property type="entry name" value="Ig-like_fold"/>
</dbReference>
<name>A0ABV0Y730_9TELE</name>
<evidence type="ECO:0000256" key="1">
    <source>
        <dbReference type="SAM" id="MobiDB-lite"/>
    </source>
</evidence>
<proteinExistence type="predicted"/>
<comment type="caution">
    <text evidence="2">The sequence shown here is derived from an EMBL/GenBank/DDBJ whole genome shotgun (WGS) entry which is preliminary data.</text>
</comment>
<evidence type="ECO:0000313" key="2">
    <source>
        <dbReference type="EMBL" id="MEQ2289340.1"/>
    </source>
</evidence>
<feature type="region of interest" description="Disordered" evidence="1">
    <location>
        <begin position="1"/>
        <end position="44"/>
    </location>
</feature>
<accession>A0ABV0Y730</accession>
<feature type="region of interest" description="Disordered" evidence="1">
    <location>
        <begin position="80"/>
        <end position="109"/>
    </location>
</feature>
<dbReference type="InterPro" id="IPR036116">
    <property type="entry name" value="FN3_sf"/>
</dbReference>
<sequence length="109" mass="12093">MSRNITKGNQNQAKPDTWTDFYGESKDGHSYEEQPDGQRQELNLGGSASRHCFYDLTPSSQYQISVYTQMQEVEGPSVSITDMTLPEPTQAPTEAPTTKPTPTIPPAKE</sequence>
<feature type="compositionally biased region" description="Low complexity" evidence="1">
    <location>
        <begin position="86"/>
        <end position="101"/>
    </location>
</feature>
<feature type="compositionally biased region" description="Basic and acidic residues" evidence="1">
    <location>
        <begin position="23"/>
        <end position="39"/>
    </location>
</feature>
<dbReference type="Proteomes" id="UP001469553">
    <property type="component" value="Unassembled WGS sequence"/>
</dbReference>
<evidence type="ECO:0000313" key="3">
    <source>
        <dbReference type="Proteomes" id="UP001469553"/>
    </source>
</evidence>
<dbReference type="EMBL" id="JAHRIP010022867">
    <property type="protein sequence ID" value="MEQ2289340.1"/>
    <property type="molecule type" value="Genomic_DNA"/>
</dbReference>
<feature type="compositionally biased region" description="Polar residues" evidence="1">
    <location>
        <begin position="1"/>
        <end position="14"/>
    </location>
</feature>
<dbReference type="SUPFAM" id="SSF49265">
    <property type="entry name" value="Fibronectin type III"/>
    <property type="match status" value="1"/>
</dbReference>